<dbReference type="InterPro" id="IPR046025">
    <property type="entry name" value="DUF5983"/>
</dbReference>
<dbReference type="EMBL" id="VWXC01000019">
    <property type="protein sequence ID" value="NIG21234.1"/>
    <property type="molecule type" value="Genomic_DNA"/>
</dbReference>
<sequence length="103" mass="11285">MNVNSEYLRCRVISPAHLSAEDNALLDEITTREVGNGEWIHYIGGGYLLRLTACTSPVLRLKEAGLSKEARRVIASLISSDALGILIFESGAPEVEGFTTYSW</sequence>
<evidence type="ECO:0000313" key="3">
    <source>
        <dbReference type="Proteomes" id="UP001515780"/>
    </source>
</evidence>
<evidence type="ECO:0000259" key="1">
    <source>
        <dbReference type="Pfam" id="PF19419"/>
    </source>
</evidence>
<name>A0ABX0RZJ5_9GAMM</name>
<organism evidence="2 3">
    <name type="scientific">Candidatus Pantoea communis</name>
    <dbReference type="NCBI Taxonomy" id="2608354"/>
    <lineage>
        <taxon>Bacteria</taxon>
        <taxon>Pseudomonadati</taxon>
        <taxon>Pseudomonadota</taxon>
        <taxon>Gammaproteobacteria</taxon>
        <taxon>Enterobacterales</taxon>
        <taxon>Erwiniaceae</taxon>
        <taxon>Pantoea</taxon>
    </lineage>
</organism>
<feature type="domain" description="DUF5983" evidence="1">
    <location>
        <begin position="11"/>
        <end position="103"/>
    </location>
</feature>
<gene>
    <name evidence="2" type="ORF">F3J37_21390</name>
</gene>
<accession>A0ABX0RZJ5</accession>
<dbReference type="Pfam" id="PF19419">
    <property type="entry name" value="DUF5983"/>
    <property type="match status" value="1"/>
</dbReference>
<comment type="caution">
    <text evidence="2">The sequence shown here is derived from an EMBL/GenBank/DDBJ whole genome shotgun (WGS) entry which is preliminary data.</text>
</comment>
<protein>
    <recommendedName>
        <fullName evidence="1">DUF5983 domain-containing protein</fullName>
    </recommendedName>
</protein>
<keyword evidence="3" id="KW-1185">Reference proteome</keyword>
<evidence type="ECO:0000313" key="2">
    <source>
        <dbReference type="EMBL" id="NIG21234.1"/>
    </source>
</evidence>
<dbReference type="Proteomes" id="UP001515780">
    <property type="component" value="Unassembled WGS sequence"/>
</dbReference>
<proteinExistence type="predicted"/>
<reference evidence="2 3" key="1">
    <citation type="journal article" date="2019" name="bioRxiv">
        <title>Bacteria contribute to plant secondary compound degradation in a generalist herbivore system.</title>
        <authorList>
            <person name="Francoeur C.B."/>
            <person name="Khadempour L."/>
            <person name="Moreira-Soto R.D."/>
            <person name="Gotting K."/>
            <person name="Book A.J."/>
            <person name="Pinto-Tomas A.A."/>
            <person name="Keefover-Ring K."/>
            <person name="Currie C.R."/>
        </authorList>
    </citation>
    <scope>NUCLEOTIDE SEQUENCE [LARGE SCALE GENOMIC DNA]</scope>
    <source>
        <strain evidence="2">Al-1710</strain>
    </source>
</reference>